<dbReference type="Gene3D" id="2.40.420.20">
    <property type="match status" value="1"/>
</dbReference>
<dbReference type="GO" id="GO:0022857">
    <property type="term" value="F:transmembrane transporter activity"/>
    <property type="evidence" value="ECO:0007669"/>
    <property type="project" value="InterPro"/>
</dbReference>
<feature type="coiled-coil region" evidence="4">
    <location>
        <begin position="75"/>
        <end position="194"/>
    </location>
</feature>
<dbReference type="Pfam" id="PF25954">
    <property type="entry name" value="Beta-barrel_RND_2"/>
    <property type="match status" value="1"/>
</dbReference>
<feature type="domain" description="YknX-like C-terminal permuted SH3-like" evidence="7">
    <location>
        <begin position="432"/>
        <end position="500"/>
    </location>
</feature>
<dbReference type="InterPro" id="IPR058792">
    <property type="entry name" value="Beta-barrel_RND_2"/>
</dbReference>
<dbReference type="OrthoDB" id="9810430at2"/>
<dbReference type="InterPro" id="IPR058637">
    <property type="entry name" value="YknX-like_C"/>
</dbReference>
<sequence length="502" mass="55098">MKKTIILVLILSFLSLNVSAQAPVEVTTPERTEISVRDRITGNFSAFKKVNIPTELGGIVDQIKVRVGDSVEEGKELLQLNQDKLNIQLKQAEASLAAARANYQQLKNGASQEELNRAQASYEQAQASLEGARSNLKLMEEMFNDKISLKQQLTSAESQLANAEQQLASARESYNQAEINFEQAEREYERMQYLFEEKVITEKQFEGAESQYKNAKSALNSAQIGLEQAKIGLNTAQQSYELTEQTFNNPTQLKQQLENARSQVESAEAGLAVAEANLEQVKKGATQEQLNASLAQVRQAEAGLEQAKLSLSNSIVKSPIKGIVSAVRTEEGEILSPGQPIITVIDIDQLYLEVSVTAATMSRLNKGDQVRIIPEAVRDEELTAEIDTISPEADPASKNFPVKMLLDNSEHKIKPGMFADAVFSVQSAADTLVLPISSIIGFDSAEPYVFAVEDKQAVKKDIKIGIVSDNLVEILSGIEEDDQIITRGQNRLTAGEEVEVIN</sequence>
<dbReference type="SUPFAM" id="SSF111369">
    <property type="entry name" value="HlyD-like secretion proteins"/>
    <property type="match status" value="3"/>
</dbReference>
<dbReference type="Gene3D" id="2.40.30.170">
    <property type="match status" value="1"/>
</dbReference>
<evidence type="ECO:0000313" key="9">
    <source>
        <dbReference type="Proteomes" id="UP000244089"/>
    </source>
</evidence>
<comment type="subcellular location">
    <subcellularLocation>
        <location evidence="1">Cell envelope</location>
    </subcellularLocation>
</comment>
<dbReference type="RefSeq" id="WP_108142360.1">
    <property type="nucleotide sequence ID" value="NZ_JBQPXQ010000001.1"/>
</dbReference>
<reference evidence="8 9" key="1">
    <citation type="submission" date="2018-04" db="EMBL/GenBank/DDBJ databases">
        <title>Subsurface microbial communities from deep shales in Ohio and West Virginia, USA.</title>
        <authorList>
            <person name="Wrighton K."/>
        </authorList>
    </citation>
    <scope>NUCLEOTIDE SEQUENCE [LARGE SCALE GENOMIC DNA]</scope>
    <source>
        <strain evidence="8 9">WC1</strain>
    </source>
</reference>
<gene>
    <name evidence="8" type="ORF">C8C76_14221</name>
</gene>
<dbReference type="Gene3D" id="1.10.287.470">
    <property type="entry name" value="Helix hairpin bin"/>
    <property type="match status" value="3"/>
</dbReference>
<dbReference type="Pfam" id="PF25989">
    <property type="entry name" value="YknX_C"/>
    <property type="match status" value="1"/>
</dbReference>
<evidence type="ECO:0000259" key="7">
    <source>
        <dbReference type="Pfam" id="PF25989"/>
    </source>
</evidence>
<accession>A0A2T5RG40</accession>
<evidence type="ECO:0000313" key="8">
    <source>
        <dbReference type="EMBL" id="PTV93383.1"/>
    </source>
</evidence>
<dbReference type="EMBL" id="QAXS01000042">
    <property type="protein sequence ID" value="PTV93383.1"/>
    <property type="molecule type" value="Genomic_DNA"/>
</dbReference>
<evidence type="ECO:0000256" key="5">
    <source>
        <dbReference type="SAM" id="SignalP"/>
    </source>
</evidence>
<proteinExistence type="inferred from homology"/>
<feature type="signal peptide" evidence="5">
    <location>
        <begin position="1"/>
        <end position="20"/>
    </location>
</feature>
<keyword evidence="5" id="KW-0732">Signal</keyword>
<dbReference type="InterPro" id="IPR006143">
    <property type="entry name" value="RND_pump_MFP"/>
</dbReference>
<comment type="caution">
    <text evidence="8">The sequence shown here is derived from an EMBL/GenBank/DDBJ whole genome shotgun (WGS) entry which is preliminary data.</text>
</comment>
<feature type="coiled-coil region" evidence="4">
    <location>
        <begin position="257"/>
        <end position="284"/>
    </location>
</feature>
<evidence type="ECO:0000256" key="3">
    <source>
        <dbReference type="ARBA" id="ARBA00023054"/>
    </source>
</evidence>
<feature type="chain" id="PRO_5038376273" evidence="5">
    <location>
        <begin position="21"/>
        <end position="502"/>
    </location>
</feature>
<dbReference type="Proteomes" id="UP000244089">
    <property type="component" value="Unassembled WGS sequence"/>
</dbReference>
<dbReference type="Gene3D" id="2.40.50.100">
    <property type="match status" value="2"/>
</dbReference>
<evidence type="ECO:0000256" key="2">
    <source>
        <dbReference type="ARBA" id="ARBA00009477"/>
    </source>
</evidence>
<dbReference type="GO" id="GO:0030313">
    <property type="term" value="C:cell envelope"/>
    <property type="evidence" value="ECO:0007669"/>
    <property type="project" value="UniProtKB-SubCell"/>
</dbReference>
<evidence type="ECO:0000259" key="6">
    <source>
        <dbReference type="Pfam" id="PF25954"/>
    </source>
</evidence>
<dbReference type="FunFam" id="2.40.30.170:FF:000010">
    <property type="entry name" value="Efflux RND transporter periplasmic adaptor subunit"/>
    <property type="match status" value="1"/>
</dbReference>
<evidence type="ECO:0000256" key="1">
    <source>
        <dbReference type="ARBA" id="ARBA00004196"/>
    </source>
</evidence>
<dbReference type="InterPro" id="IPR050465">
    <property type="entry name" value="UPF0194_transport"/>
</dbReference>
<dbReference type="PANTHER" id="PTHR32347">
    <property type="entry name" value="EFFLUX SYSTEM COMPONENT YKNX-RELATED"/>
    <property type="match status" value="1"/>
</dbReference>
<dbReference type="GO" id="GO:0016020">
    <property type="term" value="C:membrane"/>
    <property type="evidence" value="ECO:0007669"/>
    <property type="project" value="InterPro"/>
</dbReference>
<keyword evidence="3 4" id="KW-0175">Coiled coil</keyword>
<organism evidence="8 9">
    <name type="scientific">Halanaerobium saccharolyticum</name>
    <dbReference type="NCBI Taxonomy" id="43595"/>
    <lineage>
        <taxon>Bacteria</taxon>
        <taxon>Bacillati</taxon>
        <taxon>Bacillota</taxon>
        <taxon>Clostridia</taxon>
        <taxon>Halanaerobiales</taxon>
        <taxon>Halanaerobiaceae</taxon>
        <taxon>Halanaerobium</taxon>
    </lineage>
</organism>
<dbReference type="NCBIfam" id="TIGR01730">
    <property type="entry name" value="RND_mfp"/>
    <property type="match status" value="1"/>
</dbReference>
<dbReference type="AlphaFoldDB" id="A0A2T5RG40"/>
<protein>
    <submittedName>
        <fullName evidence="8">RND family efflux transporter MFP subunit</fullName>
    </submittedName>
</protein>
<dbReference type="PANTHER" id="PTHR32347:SF23">
    <property type="entry name" value="BLL5650 PROTEIN"/>
    <property type="match status" value="1"/>
</dbReference>
<feature type="domain" description="CusB-like beta-barrel" evidence="6">
    <location>
        <begin position="351"/>
        <end position="424"/>
    </location>
</feature>
<name>A0A2T5RG40_9FIRM</name>
<comment type="similarity">
    <text evidence="2">Belongs to the membrane fusion protein (MFP) (TC 8.A.1) family.</text>
</comment>
<evidence type="ECO:0000256" key="4">
    <source>
        <dbReference type="SAM" id="Coils"/>
    </source>
</evidence>